<protein>
    <submittedName>
        <fullName evidence="4">Opacity protein-like surface antigen</fullName>
    </submittedName>
</protein>
<dbReference type="SUPFAM" id="SSF56925">
    <property type="entry name" value="OMPA-like"/>
    <property type="match status" value="1"/>
</dbReference>
<dbReference type="Gene3D" id="2.40.160.20">
    <property type="match status" value="1"/>
</dbReference>
<dbReference type="RefSeq" id="WP_115330832.1">
    <property type="nucleotide sequence ID" value="NZ_CAAAHP010000001.1"/>
</dbReference>
<reference evidence="4 5" key="1">
    <citation type="submission" date="2018-06" db="EMBL/GenBank/DDBJ databases">
        <authorList>
            <consortium name="Pathogen Informatics"/>
            <person name="Doyle S."/>
        </authorList>
    </citation>
    <scope>NUCLEOTIDE SEQUENCE [LARGE SCALE GENOMIC DNA]</scope>
    <source>
        <strain evidence="4 5">NCTC13316</strain>
    </source>
</reference>
<dbReference type="OrthoDB" id="5647185at2"/>
<name>A0A378JKB6_9GAMM</name>
<feature type="signal peptide" evidence="2">
    <location>
        <begin position="1"/>
        <end position="22"/>
    </location>
</feature>
<dbReference type="Proteomes" id="UP000254794">
    <property type="component" value="Unassembled WGS sequence"/>
</dbReference>
<sequence>MMNLMMRFGIASAMLISSAAYAADPDNGWYAGFLVGGSYLEGIDLNLSKFPSLPFVTYIPQTSTLNPLFPLLSGLTVNSPSVTYKVGFNGGIAVGYRWCENYRFEGELNLAGNQIAKIQIPTIGAIRRHQNPYGLSLSGSTGMLAALFNAYYDFYTPGSDSSFVPYIGIGIGYAYFRTNFSLQQYGVYIGQSRVSGSTTAPVGQGIIGLSYFIDETISVGADFRYLTSNNINNFNGRVAIESLNFVMNFSFDQPEQVA</sequence>
<feature type="chain" id="PRO_5016673460" evidence="2">
    <location>
        <begin position="23"/>
        <end position="258"/>
    </location>
</feature>
<evidence type="ECO:0000313" key="4">
    <source>
        <dbReference type="EMBL" id="STX51181.1"/>
    </source>
</evidence>
<evidence type="ECO:0000313" key="5">
    <source>
        <dbReference type="Proteomes" id="UP000254794"/>
    </source>
</evidence>
<dbReference type="InterPro" id="IPR027385">
    <property type="entry name" value="Beta-barrel_OMP"/>
</dbReference>
<evidence type="ECO:0000256" key="2">
    <source>
        <dbReference type="SAM" id="SignalP"/>
    </source>
</evidence>
<dbReference type="EMBL" id="UGOD01000001">
    <property type="protein sequence ID" value="STX51181.1"/>
    <property type="molecule type" value="Genomic_DNA"/>
</dbReference>
<gene>
    <name evidence="4" type="primary">pagN</name>
    <name evidence="4" type="ORF">NCTC13316_01274</name>
</gene>
<feature type="domain" description="Outer membrane protein beta-barrel" evidence="3">
    <location>
        <begin position="8"/>
        <end position="232"/>
    </location>
</feature>
<accession>A0A378JKB6</accession>
<evidence type="ECO:0000259" key="3">
    <source>
        <dbReference type="Pfam" id="PF13505"/>
    </source>
</evidence>
<keyword evidence="1 2" id="KW-0732">Signal</keyword>
<keyword evidence="5" id="KW-1185">Reference proteome</keyword>
<evidence type="ECO:0000256" key="1">
    <source>
        <dbReference type="ARBA" id="ARBA00022729"/>
    </source>
</evidence>
<dbReference type="Pfam" id="PF13505">
    <property type="entry name" value="OMP_b-brl"/>
    <property type="match status" value="1"/>
</dbReference>
<dbReference type="AlphaFoldDB" id="A0A378JKB6"/>
<dbReference type="InterPro" id="IPR011250">
    <property type="entry name" value="OMP/PagP_B-barrel"/>
</dbReference>
<organism evidence="4 5">
    <name type="scientific">Legionella busanensis</name>
    <dbReference type="NCBI Taxonomy" id="190655"/>
    <lineage>
        <taxon>Bacteria</taxon>
        <taxon>Pseudomonadati</taxon>
        <taxon>Pseudomonadota</taxon>
        <taxon>Gammaproteobacteria</taxon>
        <taxon>Legionellales</taxon>
        <taxon>Legionellaceae</taxon>
        <taxon>Legionella</taxon>
    </lineage>
</organism>
<proteinExistence type="predicted"/>